<reference evidence="7 8" key="1">
    <citation type="submission" date="2019-01" db="EMBL/GenBank/DDBJ databases">
        <title>Mucilaginibacter antarcticum sp. nov., isolated from antarctic soil.</title>
        <authorList>
            <person name="Yan Y.-Q."/>
            <person name="Du Z.-J."/>
        </authorList>
    </citation>
    <scope>NUCLEOTIDE SEQUENCE [LARGE SCALE GENOMIC DNA]</scope>
    <source>
        <strain evidence="7 8">F01003</strain>
    </source>
</reference>
<evidence type="ECO:0000256" key="2">
    <source>
        <dbReference type="ARBA" id="ARBA00022692"/>
    </source>
</evidence>
<evidence type="ECO:0000256" key="4">
    <source>
        <dbReference type="ARBA" id="ARBA00023136"/>
    </source>
</evidence>
<keyword evidence="3 5" id="KW-1133">Transmembrane helix</keyword>
<dbReference type="GO" id="GO:0016020">
    <property type="term" value="C:membrane"/>
    <property type="evidence" value="ECO:0007669"/>
    <property type="project" value="UniProtKB-SubCell"/>
</dbReference>
<protein>
    <recommendedName>
        <fullName evidence="6">O-antigen ligase-related domain-containing protein</fullName>
    </recommendedName>
</protein>
<comment type="subcellular location">
    <subcellularLocation>
        <location evidence="1">Membrane</location>
        <topology evidence="1">Multi-pass membrane protein</topology>
    </subcellularLocation>
</comment>
<dbReference type="AlphaFoldDB" id="A0A444MJ35"/>
<proteinExistence type="predicted"/>
<feature type="transmembrane region" description="Helical" evidence="5">
    <location>
        <begin position="113"/>
        <end position="134"/>
    </location>
</feature>
<organism evidence="7 8">
    <name type="scientific">Mucilaginibacter gilvus</name>
    <dbReference type="NCBI Taxonomy" id="2305909"/>
    <lineage>
        <taxon>Bacteria</taxon>
        <taxon>Pseudomonadati</taxon>
        <taxon>Bacteroidota</taxon>
        <taxon>Sphingobacteriia</taxon>
        <taxon>Sphingobacteriales</taxon>
        <taxon>Sphingobacteriaceae</taxon>
        <taxon>Mucilaginibacter</taxon>
    </lineage>
</organism>
<dbReference type="OrthoDB" id="834927at2"/>
<evidence type="ECO:0000259" key="6">
    <source>
        <dbReference type="Pfam" id="PF04932"/>
    </source>
</evidence>
<dbReference type="Proteomes" id="UP000286701">
    <property type="component" value="Unassembled WGS sequence"/>
</dbReference>
<feature type="transmembrane region" description="Helical" evidence="5">
    <location>
        <begin position="337"/>
        <end position="357"/>
    </location>
</feature>
<comment type="caution">
    <text evidence="7">The sequence shown here is derived from an EMBL/GenBank/DDBJ whole genome shotgun (WGS) entry which is preliminary data.</text>
</comment>
<feature type="transmembrane region" description="Helical" evidence="5">
    <location>
        <begin position="243"/>
        <end position="263"/>
    </location>
</feature>
<feature type="transmembrane region" description="Helical" evidence="5">
    <location>
        <begin position="58"/>
        <end position="77"/>
    </location>
</feature>
<feature type="transmembrane region" description="Helical" evidence="5">
    <location>
        <begin position="7"/>
        <end position="26"/>
    </location>
</feature>
<feature type="transmembrane region" description="Helical" evidence="5">
    <location>
        <begin position="89"/>
        <end position="106"/>
    </location>
</feature>
<feature type="transmembrane region" description="Helical" evidence="5">
    <location>
        <begin position="32"/>
        <end position="51"/>
    </location>
</feature>
<dbReference type="Pfam" id="PF04932">
    <property type="entry name" value="Wzy_C"/>
    <property type="match status" value="1"/>
</dbReference>
<gene>
    <name evidence="7" type="ORF">EPL05_21185</name>
</gene>
<keyword evidence="4 5" id="KW-0472">Membrane</keyword>
<dbReference type="EMBL" id="SBIW01000012">
    <property type="protein sequence ID" value="RWY48096.1"/>
    <property type="molecule type" value="Genomic_DNA"/>
</dbReference>
<evidence type="ECO:0000313" key="7">
    <source>
        <dbReference type="EMBL" id="RWY48096.1"/>
    </source>
</evidence>
<feature type="transmembrane region" description="Helical" evidence="5">
    <location>
        <begin position="208"/>
        <end position="231"/>
    </location>
</feature>
<evidence type="ECO:0000313" key="8">
    <source>
        <dbReference type="Proteomes" id="UP000286701"/>
    </source>
</evidence>
<evidence type="ECO:0000256" key="1">
    <source>
        <dbReference type="ARBA" id="ARBA00004141"/>
    </source>
</evidence>
<keyword evidence="8" id="KW-1185">Reference proteome</keyword>
<accession>A0A444MJ35</accession>
<keyword evidence="2 5" id="KW-0812">Transmembrane</keyword>
<dbReference type="InterPro" id="IPR007016">
    <property type="entry name" value="O-antigen_ligase-rel_domated"/>
</dbReference>
<sequence length="428" mass="49885">MKRKRKIDVNYIIMLVFLLLSANANILSSTMVAWGAAIVSLLGYAITKKLITRRDVNIIAIFSGVYLLFVSLRFLLVNDLEVDYLYSDYMFLFKYILLTFIVCTILRDKLLAYFVKVMVHLTIVSLVFFALQLLSPATMFKFFTTLNFPTGNTIPGYTNALVFTYTQGFHDFSNSGFVWEPGAFGCFLVLTLMFHFFLNSFKYDKITILLIIANITTFSTTNYLGLLVLIFLSYRFRVPKINIYVLILVPSIILAFIFIPFLADKIVDTYQEDMRDLKHLKVLEKYYHHNRMEIPLNRFSSMWHILDTFGNKLILGVSNKYNEVLNKTYTVNISNGVFDFIAKFGVVGLVYLLFKYIRFCKPYLRNWENIVYCVAILLVLSFGEPILFLPIIMMFLFIRFKQKGFSRYKNNEEDEEEEEDPHAYAKSA</sequence>
<feature type="domain" description="O-antigen ligase-related" evidence="6">
    <location>
        <begin position="207"/>
        <end position="352"/>
    </location>
</feature>
<feature type="transmembrane region" description="Helical" evidence="5">
    <location>
        <begin position="182"/>
        <end position="201"/>
    </location>
</feature>
<evidence type="ECO:0000256" key="3">
    <source>
        <dbReference type="ARBA" id="ARBA00022989"/>
    </source>
</evidence>
<feature type="transmembrane region" description="Helical" evidence="5">
    <location>
        <begin position="369"/>
        <end position="398"/>
    </location>
</feature>
<evidence type="ECO:0000256" key="5">
    <source>
        <dbReference type="SAM" id="Phobius"/>
    </source>
</evidence>
<dbReference type="RefSeq" id="WP_128535989.1">
    <property type="nucleotide sequence ID" value="NZ_SBIW01000012.1"/>
</dbReference>
<name>A0A444MJ35_9SPHI</name>